<dbReference type="PROSITE" id="PS50198">
    <property type="entry name" value="PPIC_PPIASE_2"/>
    <property type="match status" value="1"/>
</dbReference>
<dbReference type="EMBL" id="JANEYT010000021">
    <property type="protein sequence ID" value="MCQ1058578.1"/>
    <property type="molecule type" value="Genomic_DNA"/>
</dbReference>
<feature type="domain" description="PpiC" evidence="6">
    <location>
        <begin position="144"/>
        <end position="244"/>
    </location>
</feature>
<evidence type="ECO:0000256" key="1">
    <source>
        <dbReference type="ARBA" id="ARBA00000971"/>
    </source>
</evidence>
<evidence type="ECO:0000313" key="7">
    <source>
        <dbReference type="EMBL" id="MCQ1058578.1"/>
    </source>
</evidence>
<evidence type="ECO:0000256" key="2">
    <source>
        <dbReference type="ARBA" id="ARBA00007656"/>
    </source>
</evidence>
<comment type="caution">
    <text evidence="7">The sequence shown here is derived from an EMBL/GenBank/DDBJ whole genome shotgun (WGS) entry which is preliminary data.</text>
</comment>
<keyword evidence="8" id="KW-1185">Reference proteome</keyword>
<gene>
    <name evidence="7" type="ORF">NHN17_10945</name>
</gene>
<dbReference type="Gene3D" id="3.10.50.40">
    <property type="match status" value="1"/>
</dbReference>
<dbReference type="SUPFAM" id="SSF109998">
    <property type="entry name" value="Triger factor/SurA peptide-binding domain-like"/>
    <property type="match status" value="1"/>
</dbReference>
<dbReference type="PANTHER" id="PTHR47245">
    <property type="entry name" value="PEPTIDYLPROLYL ISOMERASE"/>
    <property type="match status" value="1"/>
</dbReference>
<dbReference type="InterPro" id="IPR000297">
    <property type="entry name" value="PPIase_PpiC"/>
</dbReference>
<dbReference type="InterPro" id="IPR046357">
    <property type="entry name" value="PPIase_dom_sf"/>
</dbReference>
<proteinExistence type="inferred from homology"/>
<keyword evidence="4 5" id="KW-0697">Rotamase</keyword>
<evidence type="ECO:0000256" key="4">
    <source>
        <dbReference type="ARBA" id="ARBA00023110"/>
    </source>
</evidence>
<dbReference type="GO" id="GO:0003755">
    <property type="term" value="F:peptidyl-prolyl cis-trans isomerase activity"/>
    <property type="evidence" value="ECO:0007669"/>
    <property type="project" value="UniProtKB-EC"/>
</dbReference>
<dbReference type="PANTHER" id="PTHR47245:SF2">
    <property type="entry name" value="PEPTIDYL-PROLYL CIS-TRANS ISOMERASE HP_0175-RELATED"/>
    <property type="match status" value="1"/>
</dbReference>
<evidence type="ECO:0000256" key="5">
    <source>
        <dbReference type="PROSITE-ProRule" id="PRU00278"/>
    </source>
</evidence>
<evidence type="ECO:0000256" key="3">
    <source>
        <dbReference type="ARBA" id="ARBA00013194"/>
    </source>
</evidence>
<comment type="catalytic activity">
    <reaction evidence="1">
        <text>[protein]-peptidylproline (omega=180) = [protein]-peptidylproline (omega=0)</text>
        <dbReference type="Rhea" id="RHEA:16237"/>
        <dbReference type="Rhea" id="RHEA-COMP:10747"/>
        <dbReference type="Rhea" id="RHEA-COMP:10748"/>
        <dbReference type="ChEBI" id="CHEBI:83833"/>
        <dbReference type="ChEBI" id="CHEBI:83834"/>
        <dbReference type="EC" id="5.2.1.8"/>
    </reaction>
</comment>
<dbReference type="SUPFAM" id="SSF54534">
    <property type="entry name" value="FKBP-like"/>
    <property type="match status" value="1"/>
</dbReference>
<sequence length="281" mass="32448">MMKIVEDLNSIEDSLQYDVMRLALTKYGENASLLPDDVQKTLRKEALAIQQLRFKILRSPEAATLQVSESEIMDSIAALIKESETDFNELLSKHDFTHEKLIRVLNLELLATKVLDSVSQNIPELNLEHAHDYYHKNIDKFSRNKLWNLNQILITVNEDYDGSNREEVIDKIDKVHRIATLDNFSHLALQHSECPSAANEGSLGWCESGKLYPEIEQVLEALEPNRISQPIETELGFHLVMYQETKSAKISSFDEVKPQLMQWHKERAQRYCQKQWLAGLE</sequence>
<dbReference type="EC" id="5.2.1.8" evidence="3"/>
<organism evidence="7 8">
    <name type="scientific">Photobacterium pectinilyticum</name>
    <dbReference type="NCBI Taxonomy" id="2906793"/>
    <lineage>
        <taxon>Bacteria</taxon>
        <taxon>Pseudomonadati</taxon>
        <taxon>Pseudomonadota</taxon>
        <taxon>Gammaproteobacteria</taxon>
        <taxon>Vibrionales</taxon>
        <taxon>Vibrionaceae</taxon>
        <taxon>Photobacterium</taxon>
    </lineage>
</organism>
<dbReference type="PROSITE" id="PS01096">
    <property type="entry name" value="PPIC_PPIASE_1"/>
    <property type="match status" value="1"/>
</dbReference>
<keyword evidence="5 7" id="KW-0413">Isomerase</keyword>
<evidence type="ECO:0000313" key="8">
    <source>
        <dbReference type="Proteomes" id="UP001524460"/>
    </source>
</evidence>
<dbReference type="RefSeq" id="WP_255042526.1">
    <property type="nucleotide sequence ID" value="NZ_JANEYT010000021.1"/>
</dbReference>
<dbReference type="InterPro" id="IPR027304">
    <property type="entry name" value="Trigger_fact/SurA_dom_sf"/>
</dbReference>
<comment type="similarity">
    <text evidence="2">Belongs to the PpiC/parvulin rotamase family.</text>
</comment>
<dbReference type="Proteomes" id="UP001524460">
    <property type="component" value="Unassembled WGS sequence"/>
</dbReference>
<protein>
    <recommendedName>
        <fullName evidence="3">peptidylprolyl isomerase</fullName>
        <ecNumber evidence="3">5.2.1.8</ecNumber>
    </recommendedName>
</protein>
<accession>A0ABT1N1G5</accession>
<dbReference type="Pfam" id="PF00639">
    <property type="entry name" value="Rotamase"/>
    <property type="match status" value="1"/>
</dbReference>
<evidence type="ECO:0000259" key="6">
    <source>
        <dbReference type="PROSITE" id="PS50198"/>
    </source>
</evidence>
<reference evidence="7 8" key="1">
    <citation type="submission" date="2022-07" db="EMBL/GenBank/DDBJ databases">
        <title>Photobacterium pectinilyticum sp. nov., a marine bacterium isolated from surface seawater of Qingdao offshore.</title>
        <authorList>
            <person name="Wang X."/>
        </authorList>
    </citation>
    <scope>NUCLEOTIDE SEQUENCE [LARGE SCALE GENOMIC DNA]</scope>
    <source>
        <strain evidence="7 8">ZSDE20</strain>
    </source>
</reference>
<dbReference type="InterPro" id="IPR023058">
    <property type="entry name" value="PPIase_PpiC_CS"/>
</dbReference>
<name>A0ABT1N1G5_9GAMM</name>
<dbReference type="InterPro" id="IPR050245">
    <property type="entry name" value="PrsA_foldase"/>
</dbReference>